<keyword evidence="5 13" id="KW-0520">NAD</keyword>
<feature type="binding site" evidence="13">
    <location>
        <position position="261"/>
    </location>
    <ligand>
        <name>sn-glycerol 3-phosphate</name>
        <dbReference type="ChEBI" id="CHEBI:57597"/>
    </ligand>
</feature>
<dbReference type="InterPro" id="IPR006168">
    <property type="entry name" value="G3P_DH_NAD-dep"/>
</dbReference>
<feature type="binding site" evidence="16">
    <location>
        <position position="261"/>
    </location>
    <ligand>
        <name>NAD(+)</name>
        <dbReference type="ChEBI" id="CHEBI:57540"/>
    </ligand>
</feature>
<feature type="binding site" evidence="13">
    <location>
        <position position="40"/>
    </location>
    <ligand>
        <name>NADPH</name>
        <dbReference type="ChEBI" id="CHEBI:57783"/>
    </ligand>
</feature>
<dbReference type="EC" id="1.1.1.94" evidence="10 13"/>
<dbReference type="FunFam" id="3.40.50.720:FF:000019">
    <property type="entry name" value="Glycerol-3-phosphate dehydrogenase [NAD(P)+]"/>
    <property type="match status" value="1"/>
</dbReference>
<dbReference type="Proteomes" id="UP001161325">
    <property type="component" value="Unassembled WGS sequence"/>
</dbReference>
<proteinExistence type="inferred from homology"/>
<keyword evidence="3 13" id="KW-0521">NADP</keyword>
<dbReference type="FunFam" id="1.10.1040.10:FF:000001">
    <property type="entry name" value="Glycerol-3-phosphate dehydrogenase [NAD(P)+]"/>
    <property type="match status" value="1"/>
</dbReference>
<evidence type="ECO:0000256" key="1">
    <source>
        <dbReference type="ARBA" id="ARBA00011009"/>
    </source>
</evidence>
<evidence type="ECO:0000313" key="21">
    <source>
        <dbReference type="Proteomes" id="UP001161325"/>
    </source>
</evidence>
<comment type="caution">
    <text evidence="13">Lacks conserved residue(s) required for the propagation of feature annotation.</text>
</comment>
<evidence type="ECO:0000256" key="12">
    <source>
        <dbReference type="ARBA" id="ARBA00080511"/>
    </source>
</evidence>
<dbReference type="Gene3D" id="1.10.1040.10">
    <property type="entry name" value="N-(1-d-carboxylethyl)-l-norvaline Dehydrogenase, domain 2"/>
    <property type="match status" value="1"/>
</dbReference>
<evidence type="ECO:0000256" key="6">
    <source>
        <dbReference type="ARBA" id="ARBA00023098"/>
    </source>
</evidence>
<dbReference type="AlphaFoldDB" id="A0AA37V7X6"/>
<feature type="binding site" evidence="15">
    <location>
        <begin position="261"/>
        <end position="262"/>
    </location>
    <ligand>
        <name>substrate</name>
    </ligand>
</feature>
<dbReference type="SUPFAM" id="SSF48179">
    <property type="entry name" value="6-phosphogluconate dehydrogenase C-terminal domain-like"/>
    <property type="match status" value="1"/>
</dbReference>
<evidence type="ECO:0000256" key="9">
    <source>
        <dbReference type="ARBA" id="ARBA00052716"/>
    </source>
</evidence>
<feature type="binding site" evidence="13">
    <location>
        <position position="260"/>
    </location>
    <ligand>
        <name>sn-glycerol 3-phosphate</name>
        <dbReference type="ChEBI" id="CHEBI:57597"/>
    </ligand>
</feature>
<evidence type="ECO:0000256" key="2">
    <source>
        <dbReference type="ARBA" id="ARBA00022516"/>
    </source>
</evidence>
<feature type="binding site" evidence="15">
    <location>
        <position position="114"/>
    </location>
    <ligand>
        <name>substrate</name>
    </ligand>
</feature>
<comment type="function">
    <text evidence="13">Catalyzes the reduction of the glycolytic intermediate dihydroxyacetone phosphate (DHAP) to sn-glycerol 3-phosphate (G3P), the key precursor for phospholipid synthesis.</text>
</comment>
<keyword evidence="7 13" id="KW-0594">Phospholipid biosynthesis</keyword>
<evidence type="ECO:0000256" key="4">
    <source>
        <dbReference type="ARBA" id="ARBA00023002"/>
    </source>
</evidence>
<dbReference type="NCBIfam" id="NF000940">
    <property type="entry name" value="PRK00094.1-2"/>
    <property type="match status" value="1"/>
</dbReference>
<comment type="catalytic activity">
    <reaction evidence="13">
        <text>sn-glycerol 3-phosphate + NAD(+) = dihydroxyacetone phosphate + NADH + H(+)</text>
        <dbReference type="Rhea" id="RHEA:11092"/>
        <dbReference type="ChEBI" id="CHEBI:15378"/>
        <dbReference type="ChEBI" id="CHEBI:57540"/>
        <dbReference type="ChEBI" id="CHEBI:57597"/>
        <dbReference type="ChEBI" id="CHEBI:57642"/>
        <dbReference type="ChEBI" id="CHEBI:57945"/>
        <dbReference type="EC" id="1.1.1.94"/>
    </reaction>
</comment>
<dbReference type="InterPro" id="IPR008927">
    <property type="entry name" value="6-PGluconate_DH-like_C_sf"/>
</dbReference>
<comment type="catalytic activity">
    <reaction evidence="9">
        <text>sn-glycerol 3-phosphate + NADP(+) = dihydroxyacetone phosphate + NADPH + H(+)</text>
        <dbReference type="Rhea" id="RHEA:11096"/>
        <dbReference type="ChEBI" id="CHEBI:15378"/>
        <dbReference type="ChEBI" id="CHEBI:57597"/>
        <dbReference type="ChEBI" id="CHEBI:57642"/>
        <dbReference type="ChEBI" id="CHEBI:57783"/>
        <dbReference type="ChEBI" id="CHEBI:58349"/>
        <dbReference type="EC" id="1.1.1.94"/>
    </reaction>
    <physiologicalReaction direction="right-to-left" evidence="9">
        <dbReference type="Rhea" id="RHEA:11098"/>
    </physiologicalReaction>
</comment>
<evidence type="ECO:0000256" key="13">
    <source>
        <dbReference type="HAMAP-Rule" id="MF_00394"/>
    </source>
</evidence>
<feature type="binding site" evidence="13">
    <location>
        <position position="197"/>
    </location>
    <ligand>
        <name>sn-glycerol 3-phosphate</name>
        <dbReference type="ChEBI" id="CHEBI:57597"/>
    </ligand>
</feature>
<comment type="caution">
    <text evidence="20">The sequence shown here is derived from an EMBL/GenBank/DDBJ whole genome shotgun (WGS) entry which is preliminary data.</text>
</comment>
<keyword evidence="13" id="KW-0963">Cytoplasm</keyword>
<keyword evidence="4 13" id="KW-0560">Oxidoreductase</keyword>
<keyword evidence="6 13" id="KW-0443">Lipid metabolism</keyword>
<dbReference type="GO" id="GO:0046168">
    <property type="term" value="P:glycerol-3-phosphate catabolic process"/>
    <property type="evidence" value="ECO:0007669"/>
    <property type="project" value="InterPro"/>
</dbReference>
<feature type="domain" description="Glycerol-3-phosphate dehydrogenase NAD-dependent C-terminal" evidence="19">
    <location>
        <begin position="186"/>
        <end position="325"/>
    </location>
</feature>
<feature type="binding site" evidence="13">
    <location>
        <position position="287"/>
    </location>
    <ligand>
        <name>NADPH</name>
        <dbReference type="ChEBI" id="CHEBI:57783"/>
    </ligand>
</feature>
<dbReference type="Gene3D" id="3.40.50.720">
    <property type="entry name" value="NAD(P)-binding Rossmann-like Domain"/>
    <property type="match status" value="1"/>
</dbReference>
<feature type="binding site" evidence="13">
    <location>
        <position position="114"/>
    </location>
    <ligand>
        <name>sn-glycerol 3-phosphate</name>
        <dbReference type="ChEBI" id="CHEBI:57597"/>
    </ligand>
</feature>
<dbReference type="GO" id="GO:0005829">
    <property type="term" value="C:cytosol"/>
    <property type="evidence" value="ECO:0007669"/>
    <property type="project" value="TreeGrafter"/>
</dbReference>
<protein>
    <recommendedName>
        <fullName evidence="11 13">Glycerol-3-phosphate dehydrogenase [NAD(P)+]</fullName>
        <ecNumber evidence="10 13">1.1.1.94</ecNumber>
    </recommendedName>
    <alternativeName>
        <fullName evidence="13">NAD(P)(+)-dependent glycerol-3-phosphate dehydrogenase</fullName>
    </alternativeName>
    <alternativeName>
        <fullName evidence="12 13">NAD(P)H-dependent dihydroxyacetone-phosphate reductase</fullName>
    </alternativeName>
</protein>
<evidence type="ECO:0000256" key="10">
    <source>
        <dbReference type="ARBA" id="ARBA00066687"/>
    </source>
</evidence>
<dbReference type="InterPro" id="IPR036291">
    <property type="entry name" value="NAD(P)-bd_dom_sf"/>
</dbReference>
<feature type="domain" description="Glycerol-3-phosphate dehydrogenase NAD-dependent N-terminal" evidence="18">
    <location>
        <begin position="13"/>
        <end position="166"/>
    </location>
</feature>
<dbReference type="GO" id="GO:0051287">
    <property type="term" value="F:NAD binding"/>
    <property type="evidence" value="ECO:0007669"/>
    <property type="project" value="InterPro"/>
</dbReference>
<organism evidence="20 21">
    <name type="scientific">Roseisolibacter agri</name>
    <dbReference type="NCBI Taxonomy" id="2014610"/>
    <lineage>
        <taxon>Bacteria</taxon>
        <taxon>Pseudomonadati</taxon>
        <taxon>Gemmatimonadota</taxon>
        <taxon>Gemmatimonadia</taxon>
        <taxon>Gemmatimonadales</taxon>
        <taxon>Gemmatimonadaceae</taxon>
        <taxon>Roseisolibacter</taxon>
    </lineage>
</organism>
<dbReference type="GO" id="GO:0005975">
    <property type="term" value="P:carbohydrate metabolic process"/>
    <property type="evidence" value="ECO:0007669"/>
    <property type="project" value="InterPro"/>
</dbReference>
<evidence type="ECO:0000259" key="18">
    <source>
        <dbReference type="Pfam" id="PF01210"/>
    </source>
</evidence>
<feature type="binding site" evidence="13">
    <location>
        <position position="142"/>
    </location>
    <ligand>
        <name>sn-glycerol 3-phosphate</name>
        <dbReference type="ChEBI" id="CHEBI:57597"/>
    </ligand>
</feature>
<dbReference type="InterPro" id="IPR011128">
    <property type="entry name" value="G3P_DH_NAD-dep_N"/>
</dbReference>
<reference evidence="20" key="1">
    <citation type="submission" date="2022-08" db="EMBL/GenBank/DDBJ databases">
        <title>Draft genome sequencing of Roseisolibacter agri AW1220.</title>
        <authorList>
            <person name="Tobiishi Y."/>
            <person name="Tonouchi A."/>
        </authorList>
    </citation>
    <scope>NUCLEOTIDE SEQUENCE</scope>
    <source>
        <strain evidence="20">AW1220</strain>
    </source>
</reference>
<feature type="active site" description="Proton acceptor" evidence="13 14">
    <location>
        <position position="197"/>
    </location>
</feature>
<evidence type="ECO:0000256" key="16">
    <source>
        <dbReference type="PIRSR" id="PIRSR000114-3"/>
    </source>
</evidence>
<evidence type="ECO:0000256" key="5">
    <source>
        <dbReference type="ARBA" id="ARBA00023027"/>
    </source>
</evidence>
<feature type="binding site" evidence="13">
    <location>
        <position position="262"/>
    </location>
    <ligand>
        <name>sn-glycerol 3-phosphate</name>
        <dbReference type="ChEBI" id="CHEBI:57597"/>
    </ligand>
</feature>
<dbReference type="InterPro" id="IPR013328">
    <property type="entry name" value="6PGD_dom2"/>
</dbReference>
<dbReference type="GO" id="GO:0006650">
    <property type="term" value="P:glycerophospholipid metabolic process"/>
    <property type="evidence" value="ECO:0007669"/>
    <property type="project" value="UniProtKB-UniRule"/>
</dbReference>
<evidence type="ECO:0000256" key="7">
    <source>
        <dbReference type="ARBA" id="ARBA00023209"/>
    </source>
</evidence>
<dbReference type="InterPro" id="IPR006109">
    <property type="entry name" value="G3P_DH_NAD-dep_C"/>
</dbReference>
<evidence type="ECO:0000256" key="15">
    <source>
        <dbReference type="PIRSR" id="PIRSR000114-2"/>
    </source>
</evidence>
<feature type="binding site" evidence="16">
    <location>
        <position position="146"/>
    </location>
    <ligand>
        <name>NAD(+)</name>
        <dbReference type="ChEBI" id="CHEBI:57540"/>
    </ligand>
</feature>
<sequence>MSAPTNGNGVRAAVVGGGAWGTALADLLARNGHETVLWAREPDVVEEINTHHANPRFLGGFALAPSLRATTDLRAAVDGAALVVYVAPSHVLRTVAASAADAVAPDAVLAVASKGIERESFALMTDVVAEAVPGRPVVAISGPSFAAEVAARQPTAIVAASEQPDAAALAQRALSSPEFRVYTHDDVTGVELGGALKNVMAVATGIIEGLGLGFNSRAALITRGLTEMTRLGVALGARPATFAGLAGLGDLVLTCTGSLSRNRSVGVEIGKGIPLEQVISTRETVAEGILNTQSARALAARLDVEMPIVEAVHRILFEGTPVRQAAAELMTRALRAEQD</sequence>
<dbReference type="GO" id="GO:0046167">
    <property type="term" value="P:glycerol-3-phosphate biosynthetic process"/>
    <property type="evidence" value="ECO:0007669"/>
    <property type="project" value="UniProtKB-UniRule"/>
</dbReference>
<dbReference type="EMBL" id="BRXS01000006">
    <property type="protein sequence ID" value="GLC27206.1"/>
    <property type="molecule type" value="Genomic_DNA"/>
</dbReference>
<evidence type="ECO:0000259" key="19">
    <source>
        <dbReference type="Pfam" id="PF07479"/>
    </source>
</evidence>
<dbReference type="HAMAP" id="MF_00394">
    <property type="entry name" value="NAD_Glyc3P_dehydrog"/>
    <property type="match status" value="1"/>
</dbReference>
<dbReference type="PIRSF" id="PIRSF000114">
    <property type="entry name" value="Glycerol-3-P_dh"/>
    <property type="match status" value="1"/>
</dbReference>
<evidence type="ECO:0000256" key="3">
    <source>
        <dbReference type="ARBA" id="ARBA00022857"/>
    </source>
</evidence>
<gene>
    <name evidence="13 20" type="primary">gpsA</name>
    <name evidence="20" type="ORF">rosag_37190</name>
</gene>
<dbReference type="GO" id="GO:0008654">
    <property type="term" value="P:phospholipid biosynthetic process"/>
    <property type="evidence" value="ECO:0007669"/>
    <property type="project" value="UniProtKB-KW"/>
</dbReference>
<feature type="binding site" evidence="13">
    <location>
        <position position="250"/>
    </location>
    <ligand>
        <name>sn-glycerol 3-phosphate</name>
        <dbReference type="ChEBI" id="CHEBI:57597"/>
    </ligand>
</feature>
<keyword evidence="21" id="KW-1185">Reference proteome</keyword>
<dbReference type="PANTHER" id="PTHR11728:SF1">
    <property type="entry name" value="GLYCEROL-3-PHOSPHATE DEHYDROGENASE [NAD(+)] 2, CHLOROPLASTIC"/>
    <property type="match status" value="1"/>
</dbReference>
<evidence type="ECO:0000256" key="17">
    <source>
        <dbReference type="RuleBase" id="RU000437"/>
    </source>
</evidence>
<evidence type="ECO:0000256" key="14">
    <source>
        <dbReference type="PIRSR" id="PIRSR000114-1"/>
    </source>
</evidence>
<dbReference type="PANTHER" id="PTHR11728">
    <property type="entry name" value="GLYCEROL-3-PHOSPHATE DEHYDROGENASE"/>
    <property type="match status" value="1"/>
</dbReference>
<evidence type="ECO:0000256" key="8">
    <source>
        <dbReference type="ARBA" id="ARBA00023264"/>
    </source>
</evidence>
<feature type="binding site" evidence="13">
    <location>
        <position position="20"/>
    </location>
    <ligand>
        <name>NADPH</name>
        <dbReference type="ChEBI" id="CHEBI:57783"/>
    </ligand>
</feature>
<feature type="binding site" evidence="13">
    <location>
        <position position="285"/>
    </location>
    <ligand>
        <name>NADPH</name>
        <dbReference type="ChEBI" id="CHEBI:57783"/>
    </ligand>
</feature>
<accession>A0AA37V7X6</accession>
<dbReference type="SUPFAM" id="SSF51735">
    <property type="entry name" value="NAD(P)-binding Rossmann-fold domains"/>
    <property type="match status" value="1"/>
</dbReference>
<feature type="binding site" evidence="13">
    <location>
        <position position="146"/>
    </location>
    <ligand>
        <name>NADPH</name>
        <dbReference type="ChEBI" id="CHEBI:57783"/>
    </ligand>
</feature>
<evidence type="ECO:0000256" key="11">
    <source>
        <dbReference type="ARBA" id="ARBA00069372"/>
    </source>
</evidence>
<dbReference type="GO" id="GO:0047952">
    <property type="term" value="F:glycerol-3-phosphate dehydrogenase [NAD(P)+] activity"/>
    <property type="evidence" value="ECO:0007669"/>
    <property type="project" value="UniProtKB-UniRule"/>
</dbReference>
<feature type="binding site" evidence="13">
    <location>
        <position position="261"/>
    </location>
    <ligand>
        <name>NADPH</name>
        <dbReference type="ChEBI" id="CHEBI:57783"/>
    </ligand>
</feature>
<evidence type="ECO:0000313" key="20">
    <source>
        <dbReference type="EMBL" id="GLC27206.1"/>
    </source>
</evidence>
<keyword evidence="2 13" id="KW-0444">Lipid biosynthesis</keyword>
<name>A0AA37V7X6_9BACT</name>
<dbReference type="PROSITE" id="PS00957">
    <property type="entry name" value="NAD_G3PDH"/>
    <property type="match status" value="1"/>
</dbReference>
<feature type="binding site" evidence="16">
    <location>
        <begin position="16"/>
        <end position="21"/>
    </location>
    <ligand>
        <name>NAD(+)</name>
        <dbReference type="ChEBI" id="CHEBI:57540"/>
    </ligand>
</feature>
<feature type="binding site" evidence="13">
    <location>
        <position position="144"/>
    </location>
    <ligand>
        <name>sn-glycerol 3-phosphate</name>
        <dbReference type="ChEBI" id="CHEBI:57597"/>
    </ligand>
</feature>
<comment type="similarity">
    <text evidence="1 13 17">Belongs to the NAD-dependent glycerol-3-phosphate dehydrogenase family.</text>
</comment>
<dbReference type="NCBIfam" id="NF000942">
    <property type="entry name" value="PRK00094.1-4"/>
    <property type="match status" value="1"/>
</dbReference>
<feature type="binding site" evidence="13">
    <location>
        <position position="114"/>
    </location>
    <ligand>
        <name>NADPH</name>
        <dbReference type="ChEBI" id="CHEBI:57783"/>
    </ligand>
</feature>
<comment type="subcellular location">
    <subcellularLocation>
        <location evidence="13">Cytoplasm</location>
    </subcellularLocation>
</comment>
<dbReference type="RefSeq" id="WP_284351653.1">
    <property type="nucleotide sequence ID" value="NZ_BRXS01000006.1"/>
</dbReference>
<dbReference type="Pfam" id="PF01210">
    <property type="entry name" value="NAD_Gly3P_dh_N"/>
    <property type="match status" value="1"/>
</dbReference>
<dbReference type="Pfam" id="PF07479">
    <property type="entry name" value="NAD_Gly3P_dh_C"/>
    <property type="match status" value="1"/>
</dbReference>
<keyword evidence="8 13" id="KW-1208">Phospholipid metabolism</keyword>
<comment type="pathway">
    <text evidence="13">Membrane lipid metabolism; glycerophospholipid metabolism.</text>
</comment>
<keyword evidence="13" id="KW-0547">Nucleotide-binding</keyword>
<dbReference type="PRINTS" id="PR00077">
    <property type="entry name" value="GPDHDRGNASE"/>
</dbReference>